<feature type="compositionally biased region" description="Basic and acidic residues" evidence="9">
    <location>
        <begin position="1115"/>
        <end position="1130"/>
    </location>
</feature>
<dbReference type="InterPro" id="IPR036436">
    <property type="entry name" value="Disintegrin_dom_sf"/>
</dbReference>
<feature type="compositionally biased region" description="Pro residues" evidence="9">
    <location>
        <begin position="1212"/>
        <end position="1233"/>
    </location>
</feature>
<evidence type="ECO:0000256" key="1">
    <source>
        <dbReference type="ARBA" id="ARBA00004167"/>
    </source>
</evidence>
<dbReference type="FunFam" id="4.10.70.10:FF:000001">
    <property type="entry name" value="Disintegrin and metalloproteinase domain-containing protein 22"/>
    <property type="match status" value="1"/>
</dbReference>
<dbReference type="InterPro" id="IPR006586">
    <property type="entry name" value="ADAM_Cys-rich"/>
</dbReference>
<keyword evidence="8" id="KW-0862">Zinc</keyword>
<dbReference type="GO" id="GO:0004222">
    <property type="term" value="F:metalloendopeptidase activity"/>
    <property type="evidence" value="ECO:0007669"/>
    <property type="project" value="InterPro"/>
</dbReference>
<evidence type="ECO:0000259" key="12">
    <source>
        <dbReference type="PROSITE" id="PS50215"/>
    </source>
</evidence>
<dbReference type="CDD" id="cd04269">
    <property type="entry name" value="ZnMc_adamalysin_II_like"/>
    <property type="match status" value="1"/>
</dbReference>
<dbReference type="PROSITE" id="PS50214">
    <property type="entry name" value="DISINTEGRIN_2"/>
    <property type="match status" value="1"/>
</dbReference>
<feature type="region of interest" description="Disordered" evidence="9">
    <location>
        <begin position="228"/>
        <end position="253"/>
    </location>
</feature>
<dbReference type="Gene3D" id="3.40.390.10">
    <property type="entry name" value="Collagenase (Catalytic Domain)"/>
    <property type="match status" value="1"/>
</dbReference>
<accession>A0AAW0UPR8</accession>
<dbReference type="GO" id="GO:0046872">
    <property type="term" value="F:metal ion binding"/>
    <property type="evidence" value="ECO:0007669"/>
    <property type="project" value="UniProtKB-KW"/>
</dbReference>
<dbReference type="Pfam" id="PF00200">
    <property type="entry name" value="Disintegrin"/>
    <property type="match status" value="1"/>
</dbReference>
<name>A0AAW0UPR8_SCYPA</name>
<keyword evidence="7" id="KW-0245">EGF-like domain</keyword>
<dbReference type="SMART" id="SM00050">
    <property type="entry name" value="DISIN"/>
    <property type="match status" value="1"/>
</dbReference>
<feature type="region of interest" description="Disordered" evidence="9">
    <location>
        <begin position="390"/>
        <end position="410"/>
    </location>
</feature>
<dbReference type="InterPro" id="IPR000742">
    <property type="entry name" value="EGF"/>
</dbReference>
<dbReference type="PROSITE" id="PS01186">
    <property type="entry name" value="EGF_2"/>
    <property type="match status" value="1"/>
</dbReference>
<dbReference type="InterPro" id="IPR001590">
    <property type="entry name" value="Peptidase_M12B"/>
</dbReference>
<feature type="disulfide bond" evidence="7">
    <location>
        <begin position="875"/>
        <end position="885"/>
    </location>
</feature>
<dbReference type="Pfam" id="PF08516">
    <property type="entry name" value="ADAM_CR"/>
    <property type="match status" value="1"/>
</dbReference>
<feature type="binding site" evidence="8">
    <location>
        <position position="563"/>
    </location>
    <ligand>
        <name>Zn(2+)</name>
        <dbReference type="ChEBI" id="CHEBI:29105"/>
        <note>catalytic</note>
    </ligand>
</feature>
<feature type="region of interest" description="Disordered" evidence="9">
    <location>
        <begin position="1058"/>
        <end position="1081"/>
    </location>
</feature>
<dbReference type="PANTHER" id="PTHR11905:SF247">
    <property type="entry name" value="PEPTIDASE M12B DOMAIN-CONTAINING PROTEIN"/>
    <property type="match status" value="1"/>
</dbReference>
<feature type="compositionally biased region" description="Basic and acidic residues" evidence="9">
    <location>
        <begin position="175"/>
        <end position="198"/>
    </location>
</feature>
<evidence type="ECO:0000259" key="11">
    <source>
        <dbReference type="PROSITE" id="PS50214"/>
    </source>
</evidence>
<feature type="compositionally biased region" description="Pro residues" evidence="9">
    <location>
        <begin position="1275"/>
        <end position="1284"/>
    </location>
</feature>
<dbReference type="PROSITE" id="PS50026">
    <property type="entry name" value="EGF_3"/>
    <property type="match status" value="1"/>
</dbReference>
<feature type="disulfide bond" evidence="7">
    <location>
        <begin position="893"/>
        <end position="902"/>
    </location>
</feature>
<dbReference type="InterPro" id="IPR024079">
    <property type="entry name" value="MetalloPept_cat_dom_sf"/>
</dbReference>
<feature type="disulfide bond" evidence="8">
    <location>
        <begin position="580"/>
        <end position="585"/>
    </location>
</feature>
<proteinExistence type="predicted"/>
<evidence type="ECO:0000256" key="4">
    <source>
        <dbReference type="ARBA" id="ARBA00023136"/>
    </source>
</evidence>
<feature type="disulfide bond" evidence="6">
    <location>
        <begin position="691"/>
        <end position="711"/>
    </location>
</feature>
<dbReference type="GO" id="GO:0006508">
    <property type="term" value="P:proteolysis"/>
    <property type="evidence" value="ECO:0007669"/>
    <property type="project" value="InterPro"/>
</dbReference>
<protein>
    <submittedName>
        <fullName evidence="13">Uncharacterized protein</fullName>
    </submittedName>
</protein>
<dbReference type="Gene3D" id="4.10.70.10">
    <property type="entry name" value="Disintegrin domain"/>
    <property type="match status" value="1"/>
</dbReference>
<dbReference type="InterPro" id="IPR001762">
    <property type="entry name" value="Disintegrin_dom"/>
</dbReference>
<comment type="caution">
    <text evidence="13">The sequence shown here is derived from an EMBL/GenBank/DDBJ whole genome shotgun (WGS) entry which is preliminary data.</text>
</comment>
<gene>
    <name evidence="13" type="ORF">O3P69_001157</name>
</gene>
<evidence type="ECO:0000256" key="9">
    <source>
        <dbReference type="SAM" id="MobiDB-lite"/>
    </source>
</evidence>
<sequence length="1333" mass="144946">MPGGPPCARPYATPIQDVLQAREVSLMAPVWLDNDVSLPEGECTVSHPACPPVTSLSLAAPPPPLHRGTPQPPQVCCFPEDWPVPQRRPKNIVTRDRPPTMALLHKAAACLIPLLLCLHLPGIACAEALQEPPSKERVGGEVWVPLEAETRTVGRLQEAEDEAATKGASNLKGNMTREREGGNHDGEDDARTGEKPGAQEEAAQGIMESSGWFTDAINVTTRPVVTWSRRAAARRQPPVTTEKDNEEDEEDEEDDVLLTVTFMKEGHPLILDLHPTRDLLAASYTEPNGEATGENTLPGETGALPCEYQGVVRGVEQAWVALSVCGGLSGVVGVTLEGGEEVEMLVEPSPGSTSPHQPHRVFSSTLLMPSEGTCGVKDTNSKAEVGDHPGDALTHHHRMTNASASPPRRTRRWAGLGGEALWFKKKTRFVELVLVADHAFYTTHGAQTRSRCKTLVNIVNAVYRPLGVVVVLSHLEVWEDGNKIPVTGDYEENLNHFKRHRREMLEKEPHYNNDNTMLLTTVDFKGRTVGFAVVSGMCKTENSAGVVQDKQAHVGVVAYTLAHEMGHNFGMEHDGAECRCATRACIMSGTSGGAFQPHVSWSSCSQRIIEKNVDSESYQCLTNVPTRMYPRSSCGDGVVDYGEQCDCGPAEFCDNPCCVAATCSFAVNASCASGPCCDTKKCQFKPVGVGCREAFTECDLPEFCSGSSESCPEDFTKIDGTPCNRGPGDIHCYLWAQGYCYEGRCGSHEAMCRFVWGKNAMKAEDACYSKLNTRGGTNGNCGFKGHTKTELLPCQGGDTLCGTLQCLKGANNEPVLKMSMNYATFSFSRYQCSYIVASPRLPEKYWLVPDGAMCGQGKMCLKKKCVNISEPSGDCRGGCSGHGVCNSLNHCHCDPGYAPPDCSGKGEGGSIDGSRIGRGRYIDPLWETLFVLSLLALGAATLLCCLWSHVRRWWEARGRASTQPCCARCLDACCCPLMSLITDRLCTKKRNENVTKEAKHAWEQDKMICQVDLDLKDKASHSHSWGVANEKLVTDVVTMKPNFSPDFSRKIQLSSRHCTPHTKVPQTDDRPAYTQSVSVDSGCVSDVEETVVEEPYDSRVSMKSLASLFKMFSTRQDKEGSPPRAYERQRSVPLRRLVVDPLAGSRRSRHGTPPPDNARLEWGRSVSQDEQSASTGRPGGAPPPPPPATEKPYTSKNKSPHGCKSARQEGISPPPPPLRPAPTPASAPPPAPSWQPRKPMMPPGKKETPITIKTQSKTEITTKISATQQDKAPQTSPPRRPLLPPDRKPEPARPAKLPKVPGAYSKPRAAGNAPPPRTTGGRVKDLAKKLEKQ</sequence>
<feature type="binding site" evidence="8">
    <location>
        <position position="573"/>
    </location>
    <ligand>
        <name>Zn(2+)</name>
        <dbReference type="ChEBI" id="CHEBI:29105"/>
        <note>catalytic</note>
    </ligand>
</feature>
<evidence type="ECO:0000256" key="2">
    <source>
        <dbReference type="ARBA" id="ARBA00022692"/>
    </source>
</evidence>
<feature type="compositionally biased region" description="Polar residues" evidence="9">
    <location>
        <begin position="1165"/>
        <end position="1175"/>
    </location>
</feature>
<feature type="domain" description="Peptidase M12B" evidence="12">
    <location>
        <begin position="428"/>
        <end position="625"/>
    </location>
</feature>
<keyword evidence="14" id="KW-1185">Reference proteome</keyword>
<dbReference type="SUPFAM" id="SSF55486">
    <property type="entry name" value="Metalloproteases ('zincins'), catalytic domain"/>
    <property type="match status" value="1"/>
</dbReference>
<dbReference type="PANTHER" id="PTHR11905">
    <property type="entry name" value="ADAM A DISINTEGRIN AND METALLOPROTEASE DOMAIN"/>
    <property type="match status" value="1"/>
</dbReference>
<feature type="compositionally biased region" description="Basic and acidic residues" evidence="9">
    <location>
        <begin position="1322"/>
        <end position="1333"/>
    </location>
</feature>
<keyword evidence="5 7" id="KW-1015">Disulfide bond</keyword>
<keyword evidence="3" id="KW-1133">Transmembrane helix</keyword>
<evidence type="ECO:0000313" key="13">
    <source>
        <dbReference type="EMBL" id="KAK8401866.1"/>
    </source>
</evidence>
<evidence type="ECO:0000256" key="6">
    <source>
        <dbReference type="PROSITE-ProRule" id="PRU00068"/>
    </source>
</evidence>
<comment type="caution">
    <text evidence="7">Lacks conserved residue(s) required for the propagation of feature annotation.</text>
</comment>
<comment type="subcellular location">
    <subcellularLocation>
        <location evidence="1">Membrane</location>
        <topology evidence="1">Single-pass membrane protein</topology>
    </subcellularLocation>
</comment>
<organism evidence="13 14">
    <name type="scientific">Scylla paramamosain</name>
    <name type="common">Mud crab</name>
    <dbReference type="NCBI Taxonomy" id="85552"/>
    <lineage>
        <taxon>Eukaryota</taxon>
        <taxon>Metazoa</taxon>
        <taxon>Ecdysozoa</taxon>
        <taxon>Arthropoda</taxon>
        <taxon>Crustacea</taxon>
        <taxon>Multicrustacea</taxon>
        <taxon>Malacostraca</taxon>
        <taxon>Eumalacostraca</taxon>
        <taxon>Eucarida</taxon>
        <taxon>Decapoda</taxon>
        <taxon>Pleocyemata</taxon>
        <taxon>Brachyura</taxon>
        <taxon>Eubrachyura</taxon>
        <taxon>Portunoidea</taxon>
        <taxon>Portunidae</taxon>
        <taxon>Portuninae</taxon>
        <taxon>Scylla</taxon>
    </lineage>
</organism>
<keyword evidence="4" id="KW-0472">Membrane</keyword>
<dbReference type="Pfam" id="PF01421">
    <property type="entry name" value="Reprolysin"/>
    <property type="match status" value="1"/>
</dbReference>
<feature type="compositionally biased region" description="Pro residues" evidence="9">
    <location>
        <begin position="1180"/>
        <end position="1189"/>
    </location>
</feature>
<evidence type="ECO:0000256" key="5">
    <source>
        <dbReference type="ARBA" id="ARBA00023157"/>
    </source>
</evidence>
<feature type="domain" description="EGF-like" evidence="10">
    <location>
        <begin position="871"/>
        <end position="903"/>
    </location>
</feature>
<dbReference type="SUPFAM" id="SSF57552">
    <property type="entry name" value="Blood coagulation inhibitor (disintegrin)"/>
    <property type="match status" value="1"/>
</dbReference>
<keyword evidence="2" id="KW-0812">Transmembrane</keyword>
<dbReference type="Proteomes" id="UP001487740">
    <property type="component" value="Unassembled WGS sequence"/>
</dbReference>
<dbReference type="SMART" id="SM00608">
    <property type="entry name" value="ACR"/>
    <property type="match status" value="1"/>
</dbReference>
<feature type="region of interest" description="Disordered" evidence="9">
    <location>
        <begin position="156"/>
        <end position="203"/>
    </location>
</feature>
<feature type="compositionally biased region" description="Polar residues" evidence="9">
    <location>
        <begin position="1251"/>
        <end position="1274"/>
    </location>
</feature>
<dbReference type="InterPro" id="IPR034027">
    <property type="entry name" value="Reprolysin_adamalysin"/>
</dbReference>
<feature type="binding site" evidence="8">
    <location>
        <position position="567"/>
    </location>
    <ligand>
        <name>Zn(2+)</name>
        <dbReference type="ChEBI" id="CHEBI:29105"/>
        <note>catalytic</note>
    </ligand>
</feature>
<evidence type="ECO:0000256" key="3">
    <source>
        <dbReference type="ARBA" id="ARBA00022989"/>
    </source>
</evidence>
<feature type="domain" description="Disintegrin" evidence="11">
    <location>
        <begin position="631"/>
        <end position="719"/>
    </location>
</feature>
<keyword evidence="8" id="KW-0479">Metal-binding</keyword>
<dbReference type="FunFam" id="3.40.390.10:FF:000002">
    <property type="entry name" value="Disintegrin and metalloproteinase domain-containing protein 22"/>
    <property type="match status" value="1"/>
</dbReference>
<feature type="region of interest" description="Disordered" evidence="9">
    <location>
        <begin position="1114"/>
        <end position="1333"/>
    </location>
</feature>
<evidence type="ECO:0000259" key="10">
    <source>
        <dbReference type="PROSITE" id="PS50026"/>
    </source>
</evidence>
<evidence type="ECO:0000313" key="14">
    <source>
        <dbReference type="Proteomes" id="UP001487740"/>
    </source>
</evidence>
<reference evidence="13 14" key="1">
    <citation type="submission" date="2023-03" db="EMBL/GenBank/DDBJ databases">
        <title>High-quality genome of Scylla paramamosain provides insights in environmental adaptation.</title>
        <authorList>
            <person name="Zhang L."/>
        </authorList>
    </citation>
    <scope>NUCLEOTIDE SEQUENCE [LARGE SCALE GENOMIC DNA]</scope>
    <source>
        <strain evidence="13">LZ_2023a</strain>
        <tissue evidence="13">Muscle</tissue>
    </source>
</reference>
<evidence type="ECO:0000256" key="8">
    <source>
        <dbReference type="PROSITE-ProRule" id="PRU00276"/>
    </source>
</evidence>
<feature type="active site" evidence="8">
    <location>
        <position position="564"/>
    </location>
</feature>
<evidence type="ECO:0000256" key="7">
    <source>
        <dbReference type="PROSITE-ProRule" id="PRU00076"/>
    </source>
</evidence>
<feature type="compositionally biased region" description="Acidic residues" evidence="9">
    <location>
        <begin position="244"/>
        <end position="253"/>
    </location>
</feature>
<dbReference type="GO" id="GO:0016020">
    <property type="term" value="C:membrane"/>
    <property type="evidence" value="ECO:0007669"/>
    <property type="project" value="UniProtKB-SubCell"/>
</dbReference>
<dbReference type="PROSITE" id="PS50215">
    <property type="entry name" value="ADAM_MEPRO"/>
    <property type="match status" value="1"/>
</dbReference>
<dbReference type="EMBL" id="JARAKH010000008">
    <property type="protein sequence ID" value="KAK8401866.1"/>
    <property type="molecule type" value="Genomic_DNA"/>
</dbReference>